<evidence type="ECO:0000313" key="12">
    <source>
        <dbReference type="Proteomes" id="UP000612055"/>
    </source>
</evidence>
<feature type="compositionally biased region" description="Gly residues" evidence="8">
    <location>
        <begin position="449"/>
        <end position="460"/>
    </location>
</feature>
<gene>
    <name evidence="11" type="ORF">HYH03_019044</name>
</gene>
<keyword evidence="2 9" id="KW-0812">Transmembrane</keyword>
<dbReference type="Gene3D" id="3.30.70.1230">
    <property type="entry name" value="Nucleotide cyclase"/>
    <property type="match status" value="1"/>
</dbReference>
<evidence type="ECO:0000259" key="10">
    <source>
        <dbReference type="PROSITE" id="PS50125"/>
    </source>
</evidence>
<dbReference type="EMBL" id="JAEHOE010000298">
    <property type="protein sequence ID" value="KAG2482006.1"/>
    <property type="molecule type" value="Genomic_DNA"/>
</dbReference>
<dbReference type="Pfam" id="PF01590">
    <property type="entry name" value="GAF"/>
    <property type="match status" value="1"/>
</dbReference>
<evidence type="ECO:0000256" key="1">
    <source>
        <dbReference type="ARBA" id="ARBA00004370"/>
    </source>
</evidence>
<sequence length="878" mass="90794">VECIRYVGADETACGFPDDTNIIWYDITPVVQLNAAFNILLTTVIVACLAASSYFFSKDAQLYVVMPIETMLKYLRRVMVGDDGSASDGSVSDGSAHSGKGAAPKPPETDLLATYVHKLVSEIDTARWKAEEEASIAESLLNAMELRWWEAGPEQRQLTIADSFPCATVLFTDLVGFTSLSSRMSAEEAMRQLNAIYTVFDSIVEKHKLYKVETIGDSYMLVGGAPHECEDHAERVAAAALEIRASVPRLQELSGEPELGVRIGMHRRAGGGGGVGPVTAGVVGFKNPRWHLFGDTCNTASRMESTGISGEIQLSAASHELIRHRFACKLRGKVPVKGKGEMVTYLLEEECAPGTKRRPGSSLGPAALAAALAVGGGVAGEAFLTSPQFKKAVERYAIARSSYLGEEEALVKLLAALDDDTAAAAAAAAGLVGDFGEPDTPPTPPRGATGSGEGPGGGGLTLTLSPAAGAGEGRGSPAADGAGSGGVVVPRVAAGLQPAAFKQVVLARASAADLKALALHLHSELGVARALASAAEEEKRSGARREAFLRLYGRVIETPDMSLRDLFGAVVEAVNKVLECDVVKLYVVDHGRGVLWPASKHGASERGLPLDGTLAGSAVRGARLVAVEDAATADDFDPDLEELPAGYGSRSMLCVPVFAGAAPRLLLGSKSRPGSALGRNGSAAAGRSGSALPASGEPSPSPRRAGKGMLGGAASSAEGLQAGDVLGVIVAVNRWSGWTEAGGAGDRRIVAFSRADESAARDAALAAGLLLMRWRDDILEAMAASRSALTGPSFSVAALTARGVVVAPAPPSPTEAELRGAGGIAEVGREEEEEEEEEDLVGRPPPNPPGFTDGPASPRIDAAARLRAKPTAGSKPGL</sequence>
<dbReference type="InterPro" id="IPR001054">
    <property type="entry name" value="A/G_cyclase"/>
</dbReference>
<feature type="domain" description="Guanylate cyclase" evidence="10">
    <location>
        <begin position="168"/>
        <end position="304"/>
    </location>
</feature>
<dbReference type="SUPFAM" id="SSF55781">
    <property type="entry name" value="GAF domain-like"/>
    <property type="match status" value="1"/>
</dbReference>
<dbReference type="OrthoDB" id="543443at2759"/>
<keyword evidence="5 9" id="KW-0472">Membrane</keyword>
<feature type="compositionally biased region" description="Acidic residues" evidence="8">
    <location>
        <begin position="829"/>
        <end position="839"/>
    </location>
</feature>
<comment type="caution">
    <text evidence="11">The sequence shown here is derived from an EMBL/GenBank/DDBJ whole genome shotgun (WGS) entry which is preliminary data.</text>
</comment>
<feature type="non-terminal residue" evidence="11">
    <location>
        <position position="878"/>
    </location>
</feature>
<evidence type="ECO:0000256" key="4">
    <source>
        <dbReference type="ARBA" id="ARBA00022989"/>
    </source>
</evidence>
<comment type="subcellular location">
    <subcellularLocation>
        <location evidence="1">Membrane</location>
    </subcellularLocation>
</comment>
<dbReference type="PANTHER" id="PTHR11920:SF335">
    <property type="entry name" value="GUANYLATE CYCLASE"/>
    <property type="match status" value="1"/>
</dbReference>
<dbReference type="SMART" id="SM00044">
    <property type="entry name" value="CYCc"/>
    <property type="match status" value="1"/>
</dbReference>
<accession>A0A836BMD3</accession>
<evidence type="ECO:0000256" key="6">
    <source>
        <dbReference type="ARBA" id="ARBA00023170"/>
    </source>
</evidence>
<dbReference type="PROSITE" id="PS50125">
    <property type="entry name" value="GUANYLATE_CYCLASE_2"/>
    <property type="match status" value="1"/>
</dbReference>
<name>A0A836BMD3_9CHLO</name>
<dbReference type="GO" id="GO:0007168">
    <property type="term" value="P:receptor guanylyl cyclase signaling pathway"/>
    <property type="evidence" value="ECO:0007669"/>
    <property type="project" value="TreeGrafter"/>
</dbReference>
<dbReference type="Gene3D" id="3.30.450.40">
    <property type="match status" value="1"/>
</dbReference>
<protein>
    <recommendedName>
        <fullName evidence="10">Guanylate cyclase domain-containing protein</fullName>
    </recommendedName>
</protein>
<dbReference type="InterPro" id="IPR003018">
    <property type="entry name" value="GAF"/>
</dbReference>
<evidence type="ECO:0000256" key="3">
    <source>
        <dbReference type="ARBA" id="ARBA00022741"/>
    </source>
</evidence>
<evidence type="ECO:0000256" key="2">
    <source>
        <dbReference type="ARBA" id="ARBA00022692"/>
    </source>
</evidence>
<dbReference type="GO" id="GO:0001653">
    <property type="term" value="F:peptide receptor activity"/>
    <property type="evidence" value="ECO:0007669"/>
    <property type="project" value="TreeGrafter"/>
</dbReference>
<reference evidence="11" key="1">
    <citation type="journal article" date="2020" name="bioRxiv">
        <title>Comparative genomics of Chlamydomonas.</title>
        <authorList>
            <person name="Craig R.J."/>
            <person name="Hasan A.R."/>
            <person name="Ness R.W."/>
            <person name="Keightley P.D."/>
        </authorList>
    </citation>
    <scope>NUCLEOTIDE SEQUENCE</scope>
    <source>
        <strain evidence="11">CCAP 11/70</strain>
    </source>
</reference>
<feature type="region of interest" description="Disordered" evidence="8">
    <location>
        <begin position="86"/>
        <end position="108"/>
    </location>
</feature>
<dbReference type="GO" id="GO:0005886">
    <property type="term" value="C:plasma membrane"/>
    <property type="evidence" value="ECO:0007669"/>
    <property type="project" value="TreeGrafter"/>
</dbReference>
<feature type="region of interest" description="Disordered" evidence="8">
    <location>
        <begin position="433"/>
        <end position="482"/>
    </location>
</feature>
<keyword evidence="7" id="KW-0456">Lyase</keyword>
<feature type="region of interest" description="Disordered" evidence="8">
    <location>
        <begin position="810"/>
        <end position="878"/>
    </location>
</feature>
<feature type="compositionally biased region" description="Low complexity" evidence="8">
    <location>
        <begin position="461"/>
        <end position="481"/>
    </location>
</feature>
<dbReference type="SUPFAM" id="SSF55073">
    <property type="entry name" value="Nucleotide cyclase"/>
    <property type="match status" value="1"/>
</dbReference>
<dbReference type="InterPro" id="IPR050401">
    <property type="entry name" value="Cyclic_nucleotide_synthase"/>
</dbReference>
<keyword evidence="6" id="KW-0675">Receptor</keyword>
<keyword evidence="12" id="KW-1185">Reference proteome</keyword>
<feature type="compositionally biased region" description="Low complexity" evidence="8">
    <location>
        <begin position="674"/>
        <end position="696"/>
    </location>
</feature>
<keyword evidence="4 9" id="KW-1133">Transmembrane helix</keyword>
<evidence type="ECO:0000256" key="7">
    <source>
        <dbReference type="ARBA" id="ARBA00023239"/>
    </source>
</evidence>
<evidence type="ECO:0000256" key="5">
    <source>
        <dbReference type="ARBA" id="ARBA00023136"/>
    </source>
</evidence>
<dbReference type="InterPro" id="IPR029016">
    <property type="entry name" value="GAF-like_dom_sf"/>
</dbReference>
<evidence type="ECO:0000256" key="8">
    <source>
        <dbReference type="SAM" id="MobiDB-lite"/>
    </source>
</evidence>
<feature type="transmembrane region" description="Helical" evidence="9">
    <location>
        <begin position="35"/>
        <end position="56"/>
    </location>
</feature>
<dbReference type="GO" id="GO:0004383">
    <property type="term" value="F:guanylate cyclase activity"/>
    <property type="evidence" value="ECO:0007669"/>
    <property type="project" value="TreeGrafter"/>
</dbReference>
<feature type="region of interest" description="Disordered" evidence="8">
    <location>
        <begin position="673"/>
        <end position="713"/>
    </location>
</feature>
<evidence type="ECO:0000313" key="11">
    <source>
        <dbReference type="EMBL" id="KAG2482006.1"/>
    </source>
</evidence>
<dbReference type="CDD" id="cd07302">
    <property type="entry name" value="CHD"/>
    <property type="match status" value="1"/>
</dbReference>
<keyword evidence="3" id="KW-0547">Nucleotide-binding</keyword>
<dbReference type="GO" id="GO:0004016">
    <property type="term" value="F:adenylate cyclase activity"/>
    <property type="evidence" value="ECO:0007669"/>
    <property type="project" value="TreeGrafter"/>
</dbReference>
<dbReference type="AlphaFoldDB" id="A0A836BMD3"/>
<dbReference type="Proteomes" id="UP000612055">
    <property type="component" value="Unassembled WGS sequence"/>
</dbReference>
<dbReference type="GO" id="GO:0035556">
    <property type="term" value="P:intracellular signal transduction"/>
    <property type="evidence" value="ECO:0007669"/>
    <property type="project" value="InterPro"/>
</dbReference>
<evidence type="ECO:0000256" key="9">
    <source>
        <dbReference type="SAM" id="Phobius"/>
    </source>
</evidence>
<dbReference type="PANTHER" id="PTHR11920">
    <property type="entry name" value="GUANYLYL CYCLASE"/>
    <property type="match status" value="1"/>
</dbReference>
<feature type="compositionally biased region" description="Low complexity" evidence="8">
    <location>
        <begin position="86"/>
        <end position="99"/>
    </location>
</feature>
<dbReference type="InterPro" id="IPR029787">
    <property type="entry name" value="Nucleotide_cyclase"/>
</dbReference>
<dbReference type="Pfam" id="PF00211">
    <property type="entry name" value="Guanylate_cyc"/>
    <property type="match status" value="1"/>
</dbReference>
<dbReference type="SMART" id="SM00065">
    <property type="entry name" value="GAF"/>
    <property type="match status" value="1"/>
</dbReference>
<dbReference type="GO" id="GO:0000166">
    <property type="term" value="F:nucleotide binding"/>
    <property type="evidence" value="ECO:0007669"/>
    <property type="project" value="UniProtKB-KW"/>
</dbReference>
<proteinExistence type="predicted"/>
<organism evidence="11 12">
    <name type="scientific">Edaphochlamys debaryana</name>
    <dbReference type="NCBI Taxonomy" id="47281"/>
    <lineage>
        <taxon>Eukaryota</taxon>
        <taxon>Viridiplantae</taxon>
        <taxon>Chlorophyta</taxon>
        <taxon>core chlorophytes</taxon>
        <taxon>Chlorophyceae</taxon>
        <taxon>CS clade</taxon>
        <taxon>Chlamydomonadales</taxon>
        <taxon>Chlamydomonadales incertae sedis</taxon>
        <taxon>Edaphochlamys</taxon>
    </lineage>
</organism>